<feature type="region of interest" description="Disordered" evidence="1">
    <location>
        <begin position="130"/>
        <end position="155"/>
    </location>
</feature>
<dbReference type="eggNOG" id="COG4639">
    <property type="taxonomic scope" value="Bacteria"/>
</dbReference>
<dbReference type="PANTHER" id="PTHR12083">
    <property type="entry name" value="BIFUNCTIONAL POLYNUCLEOTIDE PHOSPHATASE/KINASE"/>
    <property type="match status" value="1"/>
</dbReference>
<evidence type="ECO:0000313" key="2">
    <source>
        <dbReference type="EMBL" id="ABF41539.1"/>
    </source>
</evidence>
<accession>Q1INL1</accession>
<gene>
    <name evidence="2" type="ordered locus">Acid345_2538</name>
</gene>
<sequence length="335" mass="36981">MRKWMRDRNKRRNRKTAPEQQGGDQPPPLQPSLDRGEPTDFPPDDIGNRVEAPVAAEEGPYQNQPKSSEDRADSDRNSRRRGRRGRGRRGSAIPGGQTKPTLPGPGSLTGEGAEADIAGEPVSPEVAAAEAANAAEANDAAPAPSAPAAQASRTRAPKGAVVLAIGLPGSGKSTWFKRHNIIPLSSDLMRTLLFDDVTEQRFQDLVFSTLRSLLRARMIAKRPWNHVDATNLSPKERRSWIKLAHDFGYEAQAVFFDVPTEVCIERNRKRGRNVPDEIIHRMAQKLRPPKFEEGFTKITIVKLKKSATDSNPVEVPVDHEDSTPVREPADFSDDE</sequence>
<dbReference type="GO" id="GO:0046404">
    <property type="term" value="F:ATP-dependent polydeoxyribonucleotide 5'-hydroxyl-kinase activity"/>
    <property type="evidence" value="ECO:0007669"/>
    <property type="project" value="TreeGrafter"/>
</dbReference>
<proteinExistence type="predicted"/>
<feature type="compositionally biased region" description="Basic and acidic residues" evidence="1">
    <location>
        <begin position="67"/>
        <end position="77"/>
    </location>
</feature>
<dbReference type="PANTHER" id="PTHR12083:SF9">
    <property type="entry name" value="BIFUNCTIONAL POLYNUCLEOTIDE PHOSPHATASE_KINASE"/>
    <property type="match status" value="1"/>
</dbReference>
<dbReference type="EMBL" id="CP000360">
    <property type="protein sequence ID" value="ABF41539.1"/>
    <property type="molecule type" value="Genomic_DNA"/>
</dbReference>
<dbReference type="STRING" id="204669.Acid345_2538"/>
<organism evidence="2 3">
    <name type="scientific">Koribacter versatilis (strain Ellin345)</name>
    <dbReference type="NCBI Taxonomy" id="204669"/>
    <lineage>
        <taxon>Bacteria</taxon>
        <taxon>Pseudomonadati</taxon>
        <taxon>Acidobacteriota</taxon>
        <taxon>Terriglobia</taxon>
        <taxon>Terriglobales</taxon>
        <taxon>Candidatus Korobacteraceae</taxon>
        <taxon>Candidatus Korobacter</taxon>
    </lineage>
</organism>
<keyword evidence="2" id="KW-0418">Kinase</keyword>
<dbReference type="EnsemblBacteria" id="ABF41539">
    <property type="protein sequence ID" value="ABF41539"/>
    <property type="gene ID" value="Acid345_2538"/>
</dbReference>
<name>Q1INL1_KORVE</name>
<dbReference type="Proteomes" id="UP000002432">
    <property type="component" value="Chromosome"/>
</dbReference>
<evidence type="ECO:0000313" key="3">
    <source>
        <dbReference type="Proteomes" id="UP000002432"/>
    </source>
</evidence>
<dbReference type="KEGG" id="aba:Acid345_2538"/>
<dbReference type="SUPFAM" id="SSF52540">
    <property type="entry name" value="P-loop containing nucleoside triphosphate hydrolases"/>
    <property type="match status" value="1"/>
</dbReference>
<keyword evidence="3" id="KW-1185">Reference proteome</keyword>
<dbReference type="HOGENOM" id="CLU_071541_0_0_0"/>
<dbReference type="Pfam" id="PF13671">
    <property type="entry name" value="AAA_33"/>
    <property type="match status" value="1"/>
</dbReference>
<dbReference type="Gene3D" id="3.40.50.300">
    <property type="entry name" value="P-loop containing nucleotide triphosphate hydrolases"/>
    <property type="match status" value="1"/>
</dbReference>
<feature type="compositionally biased region" description="Basic and acidic residues" evidence="1">
    <location>
        <begin position="316"/>
        <end position="329"/>
    </location>
</feature>
<dbReference type="AlphaFoldDB" id="Q1INL1"/>
<feature type="region of interest" description="Disordered" evidence="1">
    <location>
        <begin position="305"/>
        <end position="335"/>
    </location>
</feature>
<keyword evidence="2" id="KW-0808">Transferase</keyword>
<dbReference type="InterPro" id="IPR027417">
    <property type="entry name" value="P-loop_NTPase"/>
</dbReference>
<feature type="compositionally biased region" description="Basic residues" evidence="1">
    <location>
        <begin position="78"/>
        <end position="89"/>
    </location>
</feature>
<feature type="compositionally biased region" description="Low complexity" evidence="1">
    <location>
        <begin position="130"/>
        <end position="151"/>
    </location>
</feature>
<dbReference type="GO" id="GO:0006281">
    <property type="term" value="P:DNA repair"/>
    <property type="evidence" value="ECO:0007669"/>
    <property type="project" value="TreeGrafter"/>
</dbReference>
<dbReference type="GO" id="GO:0046403">
    <property type="term" value="F:polynucleotide 3'-phosphatase activity"/>
    <property type="evidence" value="ECO:0007669"/>
    <property type="project" value="TreeGrafter"/>
</dbReference>
<feature type="region of interest" description="Disordered" evidence="1">
    <location>
        <begin position="1"/>
        <end position="114"/>
    </location>
</feature>
<evidence type="ECO:0000256" key="1">
    <source>
        <dbReference type="SAM" id="MobiDB-lite"/>
    </source>
</evidence>
<dbReference type="GO" id="GO:0003690">
    <property type="term" value="F:double-stranded DNA binding"/>
    <property type="evidence" value="ECO:0007669"/>
    <property type="project" value="TreeGrafter"/>
</dbReference>
<reference evidence="2 3" key="1">
    <citation type="journal article" date="2009" name="Appl. Environ. Microbiol.">
        <title>Three genomes from the phylum Acidobacteria provide insight into the lifestyles of these microorganisms in soils.</title>
        <authorList>
            <person name="Ward N.L."/>
            <person name="Challacombe J.F."/>
            <person name="Janssen P.H."/>
            <person name="Henrissat B."/>
            <person name="Coutinho P.M."/>
            <person name="Wu M."/>
            <person name="Xie G."/>
            <person name="Haft D.H."/>
            <person name="Sait M."/>
            <person name="Badger J."/>
            <person name="Barabote R.D."/>
            <person name="Bradley B."/>
            <person name="Brettin T.S."/>
            <person name="Brinkac L.M."/>
            <person name="Bruce D."/>
            <person name="Creasy T."/>
            <person name="Daugherty S.C."/>
            <person name="Davidsen T.M."/>
            <person name="DeBoy R.T."/>
            <person name="Detter J.C."/>
            <person name="Dodson R.J."/>
            <person name="Durkin A.S."/>
            <person name="Ganapathy A."/>
            <person name="Gwinn-Giglio M."/>
            <person name="Han C.S."/>
            <person name="Khouri H."/>
            <person name="Kiss H."/>
            <person name="Kothari S.P."/>
            <person name="Madupu R."/>
            <person name="Nelson K.E."/>
            <person name="Nelson W.C."/>
            <person name="Paulsen I."/>
            <person name="Penn K."/>
            <person name="Ren Q."/>
            <person name="Rosovitz M.J."/>
            <person name="Selengut J.D."/>
            <person name="Shrivastava S."/>
            <person name="Sullivan S.A."/>
            <person name="Tapia R."/>
            <person name="Thompson L.S."/>
            <person name="Watkins K.L."/>
            <person name="Yang Q."/>
            <person name="Yu C."/>
            <person name="Zafar N."/>
            <person name="Zhou L."/>
            <person name="Kuske C.R."/>
        </authorList>
    </citation>
    <scope>NUCLEOTIDE SEQUENCE [LARGE SCALE GENOMIC DNA]</scope>
    <source>
        <strain evidence="2 3">Ellin345</strain>
    </source>
</reference>
<dbReference type="RefSeq" id="WP_011523340.1">
    <property type="nucleotide sequence ID" value="NC_008009.1"/>
</dbReference>
<protein>
    <submittedName>
        <fullName evidence="2">Kinase-like protein</fullName>
    </submittedName>
</protein>